<gene>
    <name evidence="2" type="ORF">Prubr_08300</name>
</gene>
<proteinExistence type="predicted"/>
<dbReference type="SUPFAM" id="SSF56112">
    <property type="entry name" value="Protein kinase-like (PK-like)"/>
    <property type="match status" value="1"/>
</dbReference>
<reference evidence="2" key="1">
    <citation type="submission" date="2020-08" db="EMBL/GenBank/DDBJ databases">
        <title>Whole genome shotgun sequence of Polymorphospora rubra NBRC 101157.</title>
        <authorList>
            <person name="Komaki H."/>
            <person name="Tamura T."/>
        </authorList>
    </citation>
    <scope>NUCLEOTIDE SEQUENCE</scope>
    <source>
        <strain evidence="2">NBRC 101157</strain>
    </source>
</reference>
<name>A0A810MUW8_9ACTN</name>
<dbReference type="Pfam" id="PF01636">
    <property type="entry name" value="APH"/>
    <property type="match status" value="1"/>
</dbReference>
<dbReference type="InterPro" id="IPR002575">
    <property type="entry name" value="Aminoglycoside_PTrfase"/>
</dbReference>
<evidence type="ECO:0000313" key="3">
    <source>
        <dbReference type="Proteomes" id="UP000680866"/>
    </source>
</evidence>
<dbReference type="EMBL" id="AP023359">
    <property type="protein sequence ID" value="BCJ63809.1"/>
    <property type="molecule type" value="Genomic_DNA"/>
</dbReference>
<organism evidence="2 3">
    <name type="scientific">Polymorphospora rubra</name>
    <dbReference type="NCBI Taxonomy" id="338584"/>
    <lineage>
        <taxon>Bacteria</taxon>
        <taxon>Bacillati</taxon>
        <taxon>Actinomycetota</taxon>
        <taxon>Actinomycetes</taxon>
        <taxon>Micromonosporales</taxon>
        <taxon>Micromonosporaceae</taxon>
        <taxon>Polymorphospora</taxon>
    </lineage>
</organism>
<evidence type="ECO:0000259" key="1">
    <source>
        <dbReference type="Pfam" id="PF01636"/>
    </source>
</evidence>
<dbReference type="InterPro" id="IPR011009">
    <property type="entry name" value="Kinase-like_dom_sf"/>
</dbReference>
<dbReference type="KEGG" id="pry:Prubr_08300"/>
<feature type="domain" description="Aminoglycoside phosphotransferase" evidence="1">
    <location>
        <begin position="83"/>
        <end position="257"/>
    </location>
</feature>
<dbReference type="AlphaFoldDB" id="A0A810MUW8"/>
<accession>A0A810MUW8</accession>
<keyword evidence="3" id="KW-1185">Reference proteome</keyword>
<dbReference type="RefSeq" id="WP_343221595.1">
    <property type="nucleotide sequence ID" value="NZ_AP023359.1"/>
</dbReference>
<dbReference type="Proteomes" id="UP000680866">
    <property type="component" value="Chromosome"/>
</dbReference>
<evidence type="ECO:0000313" key="2">
    <source>
        <dbReference type="EMBL" id="BCJ63809.1"/>
    </source>
</evidence>
<dbReference type="Gene3D" id="3.90.1200.10">
    <property type="match status" value="1"/>
</dbReference>
<sequence length="368" mass="39080">MRVTSLPPVPYGATAVRPGWADLPADLRTAITARLGAQVTWAAPATGGFTRGFAAVLDLAGGDRVFVKAADLVDQRHLSDWYAHEAAVAALLPPAVAAPRPRWTLTTAGHFVVCFDAVDGQVPALPWRPADLDATLAAWATAATALREPPAELVTVGLPAMADLARNDLSWWQEIATGREPLPVTTPPYARPLVEELAALEQRLPDLLTAPGLLHGDLRLDNVLIDGRGAAWFVDWNWLCHGPAWFDTATLLVTAYASGLDADALFVGHPTGRDAPPQALDAALAALCGYWLSRAAAAPTGASEHLRPTSCGAVRPRWTGWPPARVGADRPGRPTSARPCRRAVSPARVGAFWLVAGPPGNLALRVWR</sequence>
<protein>
    <recommendedName>
        <fullName evidence="1">Aminoglycoside phosphotransferase domain-containing protein</fullName>
    </recommendedName>
</protein>